<dbReference type="InterPro" id="IPR050767">
    <property type="entry name" value="Sel1_AlgK"/>
</dbReference>
<protein>
    <recommendedName>
        <fullName evidence="3">Sel1 repeat family protein</fullName>
    </recommendedName>
</protein>
<dbReference type="SMART" id="SM00671">
    <property type="entry name" value="SEL1"/>
    <property type="match status" value="4"/>
</dbReference>
<evidence type="ECO:0000313" key="2">
    <source>
        <dbReference type="Proteomes" id="UP000197596"/>
    </source>
</evidence>
<proteinExistence type="predicted"/>
<evidence type="ECO:0008006" key="3">
    <source>
        <dbReference type="Google" id="ProtNLM"/>
    </source>
</evidence>
<name>A0A246WSC5_9BURK</name>
<comment type="caution">
    <text evidence="1">The sequence shown here is derived from an EMBL/GenBank/DDBJ whole genome shotgun (WGS) entry which is preliminary data.</text>
</comment>
<dbReference type="Gene3D" id="1.25.40.10">
    <property type="entry name" value="Tetratricopeptide repeat domain"/>
    <property type="match status" value="1"/>
</dbReference>
<dbReference type="EMBL" id="NJGU01000005">
    <property type="protein sequence ID" value="OWY29246.1"/>
    <property type="molecule type" value="Genomic_DNA"/>
</dbReference>
<dbReference type="InterPro" id="IPR011990">
    <property type="entry name" value="TPR-like_helical_dom_sf"/>
</dbReference>
<dbReference type="Pfam" id="PF08238">
    <property type="entry name" value="Sel1"/>
    <property type="match status" value="5"/>
</dbReference>
<evidence type="ECO:0000313" key="1">
    <source>
        <dbReference type="EMBL" id="OWY29246.1"/>
    </source>
</evidence>
<dbReference type="PANTHER" id="PTHR11102">
    <property type="entry name" value="SEL-1-LIKE PROTEIN"/>
    <property type="match status" value="1"/>
</dbReference>
<dbReference type="SUPFAM" id="SSF81901">
    <property type="entry name" value="HCP-like"/>
    <property type="match status" value="1"/>
</dbReference>
<dbReference type="PANTHER" id="PTHR11102:SF160">
    <property type="entry name" value="ERAD-ASSOCIATED E3 UBIQUITIN-PROTEIN LIGASE COMPONENT HRD3"/>
    <property type="match status" value="1"/>
</dbReference>
<sequence length="253" mass="27623">MSQRASKVSVRQLSQVDAQHLAAIVADRSPEAIAWLRAAARQGVPRAQAILGQRLLSGEGTARDEGEALHWFALAAQADDLDAINMMGRCCELGWGRARDAQMAVYWYRLAAARGLDWGMYNLANLMMNGDGVAADRAAALALYRCAAALGHAKSVNVLGRFHEEGWELDADPEQAFALYRQAALGGDFRGQFNYARMLLQRGLMEQALAWLRRIPDAATPAFMRNVRGWLSQSGHAAVRALADEAAWQEAAA</sequence>
<dbReference type="RefSeq" id="WP_088750963.1">
    <property type="nucleotide sequence ID" value="NZ_NJGU01000005.1"/>
</dbReference>
<accession>A0A246WSC5</accession>
<dbReference type="AlphaFoldDB" id="A0A246WSC5"/>
<reference evidence="1 2" key="1">
    <citation type="submission" date="2017-06" db="EMBL/GenBank/DDBJ databases">
        <title>Herbaspirillum phytohormonus sp. nov., isolated from the root nodule of Robinia pseudoacacia in lead-zinc mine.</title>
        <authorList>
            <person name="Fan M."/>
            <person name="Lin Y."/>
        </authorList>
    </citation>
    <scope>NUCLEOTIDE SEQUENCE [LARGE SCALE GENOMIC DNA]</scope>
    <source>
        <strain evidence="1 2">HZ10</strain>
    </source>
</reference>
<organism evidence="1 2">
    <name type="scientific">Herbaspirillum robiniae</name>
    <dbReference type="NCBI Taxonomy" id="2014887"/>
    <lineage>
        <taxon>Bacteria</taxon>
        <taxon>Pseudomonadati</taxon>
        <taxon>Pseudomonadota</taxon>
        <taxon>Betaproteobacteria</taxon>
        <taxon>Burkholderiales</taxon>
        <taxon>Oxalobacteraceae</taxon>
        <taxon>Herbaspirillum</taxon>
    </lineage>
</organism>
<dbReference type="InterPro" id="IPR006597">
    <property type="entry name" value="Sel1-like"/>
</dbReference>
<gene>
    <name evidence="1" type="ORF">CEJ42_10335</name>
</gene>
<dbReference type="Proteomes" id="UP000197596">
    <property type="component" value="Unassembled WGS sequence"/>
</dbReference>